<dbReference type="STRING" id="1126212.K2RBK1"/>
<dbReference type="OrthoDB" id="10257049at2759"/>
<sequence length="146" mass="15264">MRDYDFNIAHYPAVLGSDLSGTIISAGASVPSTAAYAPGTRVAAFAPAFFLQGLPDYGAMQARVLAGAPTPVVEGVEVKFVMSPTDAGELAEFFRFVFGDWLKEKLETKEFVPSPSIKVVGGPDAAQAGLEELKAGVSGTKLVLNP</sequence>
<dbReference type="AlphaFoldDB" id="K2RBK1"/>
<evidence type="ECO:0000313" key="2">
    <source>
        <dbReference type="Proteomes" id="UP000007129"/>
    </source>
</evidence>
<evidence type="ECO:0008006" key="3">
    <source>
        <dbReference type="Google" id="ProtNLM"/>
    </source>
</evidence>
<dbReference type="Proteomes" id="UP000007129">
    <property type="component" value="Unassembled WGS sequence"/>
</dbReference>
<dbReference type="InParanoid" id="K2RBK1"/>
<gene>
    <name evidence="1" type="ORF">MPH_12644</name>
</gene>
<organism evidence="1 2">
    <name type="scientific">Macrophomina phaseolina (strain MS6)</name>
    <name type="common">Charcoal rot fungus</name>
    <dbReference type="NCBI Taxonomy" id="1126212"/>
    <lineage>
        <taxon>Eukaryota</taxon>
        <taxon>Fungi</taxon>
        <taxon>Dikarya</taxon>
        <taxon>Ascomycota</taxon>
        <taxon>Pezizomycotina</taxon>
        <taxon>Dothideomycetes</taxon>
        <taxon>Dothideomycetes incertae sedis</taxon>
        <taxon>Botryosphaeriales</taxon>
        <taxon>Botryosphaeriaceae</taxon>
        <taxon>Macrophomina</taxon>
    </lineage>
</organism>
<dbReference type="EMBL" id="AHHD01000524">
    <property type="protein sequence ID" value="EKG10262.1"/>
    <property type="molecule type" value="Genomic_DNA"/>
</dbReference>
<accession>K2RBK1</accession>
<dbReference type="HOGENOM" id="CLU_1777849_0_0_1"/>
<name>K2RBK1_MACPH</name>
<dbReference type="VEuPathDB" id="FungiDB:MPH_12644"/>
<evidence type="ECO:0000313" key="1">
    <source>
        <dbReference type="EMBL" id="EKG10262.1"/>
    </source>
</evidence>
<protein>
    <recommendedName>
        <fullName evidence="3">Alcohol dehydrogenase superfamily zinc-containing</fullName>
    </recommendedName>
</protein>
<reference evidence="1 2" key="1">
    <citation type="journal article" date="2012" name="BMC Genomics">
        <title>Tools to kill: Genome of one of the most destructive plant pathogenic fungi Macrophomina phaseolina.</title>
        <authorList>
            <person name="Islam M.S."/>
            <person name="Haque M.S."/>
            <person name="Islam M.M."/>
            <person name="Emdad E.M."/>
            <person name="Halim A."/>
            <person name="Hossen Q.M.M."/>
            <person name="Hossain M.Z."/>
            <person name="Ahmed B."/>
            <person name="Rahim S."/>
            <person name="Rahman M.S."/>
            <person name="Alam M.M."/>
            <person name="Hou S."/>
            <person name="Wan X."/>
            <person name="Saito J.A."/>
            <person name="Alam M."/>
        </authorList>
    </citation>
    <scope>NUCLEOTIDE SEQUENCE [LARGE SCALE GENOMIC DNA]</scope>
    <source>
        <strain evidence="1 2">MS6</strain>
    </source>
</reference>
<dbReference type="Gene3D" id="3.90.180.10">
    <property type="entry name" value="Medium-chain alcohol dehydrogenases, catalytic domain"/>
    <property type="match status" value="1"/>
</dbReference>
<dbReference type="SUPFAM" id="SSF50129">
    <property type="entry name" value="GroES-like"/>
    <property type="match status" value="1"/>
</dbReference>
<proteinExistence type="predicted"/>
<comment type="caution">
    <text evidence="1">The sequence shown here is derived from an EMBL/GenBank/DDBJ whole genome shotgun (WGS) entry which is preliminary data.</text>
</comment>
<dbReference type="InterPro" id="IPR011032">
    <property type="entry name" value="GroES-like_sf"/>
</dbReference>